<accession>Q2J8J2</accession>
<dbReference type="HOGENOM" id="CLU_709302_0_0_11"/>
<dbReference type="KEGG" id="fra:Francci3_3043"/>
<dbReference type="Proteomes" id="UP000001937">
    <property type="component" value="Chromosome"/>
</dbReference>
<evidence type="ECO:0000313" key="3">
    <source>
        <dbReference type="Proteomes" id="UP000001937"/>
    </source>
</evidence>
<reference evidence="2 3" key="1">
    <citation type="journal article" date="2007" name="Genome Res.">
        <title>Genome characteristics of facultatively symbiotic Frankia sp. strains reflect host range and host plant biogeography.</title>
        <authorList>
            <person name="Normand P."/>
            <person name="Lapierre P."/>
            <person name="Tisa L.S."/>
            <person name="Gogarten J.P."/>
            <person name="Alloisio N."/>
            <person name="Bagnarol E."/>
            <person name="Bassi C.A."/>
            <person name="Berry A.M."/>
            <person name="Bickhart D.M."/>
            <person name="Choisne N."/>
            <person name="Couloux A."/>
            <person name="Cournoyer B."/>
            <person name="Cruveiller S."/>
            <person name="Daubin V."/>
            <person name="Demange N."/>
            <person name="Francino M.P."/>
            <person name="Goltsman E."/>
            <person name="Huang Y."/>
            <person name="Kopp O.R."/>
            <person name="Labarre L."/>
            <person name="Lapidus A."/>
            <person name="Lavire C."/>
            <person name="Marechal J."/>
            <person name="Martinez M."/>
            <person name="Mastronunzio J.E."/>
            <person name="Mullin B.C."/>
            <person name="Niemann J."/>
            <person name="Pujic P."/>
            <person name="Rawnsley T."/>
            <person name="Rouy Z."/>
            <person name="Schenowitz C."/>
            <person name="Sellstedt A."/>
            <person name="Tavares F."/>
            <person name="Tomkins J.P."/>
            <person name="Vallenet D."/>
            <person name="Valverde C."/>
            <person name="Wall L.G."/>
            <person name="Wang Y."/>
            <person name="Medigue C."/>
            <person name="Benson D.R."/>
        </authorList>
    </citation>
    <scope>NUCLEOTIDE SEQUENCE [LARGE SCALE GENOMIC DNA]</scope>
    <source>
        <strain evidence="3">DSM 45818 / CECT 9043 / CcI3</strain>
    </source>
</reference>
<dbReference type="RefSeq" id="WP_011437428.1">
    <property type="nucleotide sequence ID" value="NC_007777.1"/>
</dbReference>
<dbReference type="OrthoDB" id="3218356at2"/>
<feature type="compositionally biased region" description="Low complexity" evidence="1">
    <location>
        <begin position="130"/>
        <end position="146"/>
    </location>
</feature>
<gene>
    <name evidence="2" type="ordered locus">Francci3_3043</name>
</gene>
<name>Q2J8J2_FRACC</name>
<feature type="region of interest" description="Disordered" evidence="1">
    <location>
        <begin position="71"/>
        <end position="149"/>
    </location>
</feature>
<organism evidence="2 3">
    <name type="scientific">Frankia casuarinae (strain DSM 45818 / CECT 9043 / HFP020203 / CcI3)</name>
    <dbReference type="NCBI Taxonomy" id="106370"/>
    <lineage>
        <taxon>Bacteria</taxon>
        <taxon>Bacillati</taxon>
        <taxon>Actinomycetota</taxon>
        <taxon>Actinomycetes</taxon>
        <taxon>Frankiales</taxon>
        <taxon>Frankiaceae</taxon>
        <taxon>Frankia</taxon>
    </lineage>
</organism>
<feature type="region of interest" description="Disordered" evidence="1">
    <location>
        <begin position="219"/>
        <end position="263"/>
    </location>
</feature>
<evidence type="ECO:0000313" key="2">
    <source>
        <dbReference type="EMBL" id="ABD12400.1"/>
    </source>
</evidence>
<sequence>MILIWLLSHTPEYLATVNADAVEREFRGWGRRVVAAALKELESSGHLVRRRVPGPGGRVIWAPLAVRAMPESGDANTPAELPVSDGPSAERPYVDNPNHRAETTPPDPIEASTAEDDPPDPRPSLPSPDPSAASSTTGSKAGGESAPAVPAGADLVQTLIDLVRAVTGQTIDRDLAGKGVAMVLRAKDGTPRPVSDPVAYLRTAVETAPTRFLETFVPPRAGSAHSRPRRGFDPNATIHEPRGMTGLDIDPATGWPVDMNPGGRPLRRKETARAFEAEQARVTASGPAGDPSKLVCLTHPTATFHPDGTCPECRPAATHTAEPGWTAWMSAPTPRTASTGLPAWCGSCGGDAGHSPAVMQANPSYRTDTGRPRGTPCPRCHPDGIRASA</sequence>
<proteinExistence type="predicted"/>
<dbReference type="EMBL" id="CP000249">
    <property type="protein sequence ID" value="ABD12400.1"/>
    <property type="molecule type" value="Genomic_DNA"/>
</dbReference>
<dbReference type="AlphaFoldDB" id="Q2J8J2"/>
<feature type="region of interest" description="Disordered" evidence="1">
    <location>
        <begin position="360"/>
        <end position="389"/>
    </location>
</feature>
<evidence type="ECO:0000256" key="1">
    <source>
        <dbReference type="SAM" id="MobiDB-lite"/>
    </source>
</evidence>
<keyword evidence="3" id="KW-1185">Reference proteome</keyword>
<protein>
    <submittedName>
        <fullName evidence="2">Uncharacterized protein</fullName>
    </submittedName>
</protein>
<feature type="compositionally biased region" description="Basic and acidic residues" evidence="1">
    <location>
        <begin position="380"/>
        <end position="389"/>
    </location>
</feature>